<feature type="region of interest" description="Disordered" evidence="1">
    <location>
        <begin position="59"/>
        <end position="143"/>
    </location>
</feature>
<evidence type="ECO:0000313" key="2">
    <source>
        <dbReference type="EMBL" id="CAA7047867.1"/>
    </source>
</evidence>
<dbReference type="Proteomes" id="UP000467841">
    <property type="component" value="Unassembled WGS sequence"/>
</dbReference>
<accession>A0A6D2KJK6</accession>
<gene>
    <name evidence="2" type="ORF">MERR_LOCUS35102</name>
</gene>
<sequence length="143" mass="15910">MDDGDETIASIARRRDPPLVRRGFLVEPSKRMRRSVAGRRVDEATAAAEAEKVVEVARWRKRRESPPKPSVGKRLRDRGRGKSMIPATKPTLMKTKKRGRQPSETRGHPGCNQDAESYAAYGPNPRWEVVDDGGDPSRPHSGG</sequence>
<dbReference type="AlphaFoldDB" id="A0A6D2KJK6"/>
<feature type="compositionally biased region" description="Basic residues" evidence="1">
    <location>
        <begin position="71"/>
        <end position="81"/>
    </location>
</feature>
<evidence type="ECO:0000313" key="3">
    <source>
        <dbReference type="Proteomes" id="UP000467841"/>
    </source>
</evidence>
<reference evidence="2" key="1">
    <citation type="submission" date="2020-01" db="EMBL/GenBank/DDBJ databases">
        <authorList>
            <person name="Mishra B."/>
        </authorList>
    </citation>
    <scope>NUCLEOTIDE SEQUENCE [LARGE SCALE GENOMIC DNA]</scope>
</reference>
<name>A0A6D2KJK6_9BRAS</name>
<protein>
    <submittedName>
        <fullName evidence="2">Uncharacterized protein</fullName>
    </submittedName>
</protein>
<organism evidence="2 3">
    <name type="scientific">Microthlaspi erraticum</name>
    <dbReference type="NCBI Taxonomy" id="1685480"/>
    <lineage>
        <taxon>Eukaryota</taxon>
        <taxon>Viridiplantae</taxon>
        <taxon>Streptophyta</taxon>
        <taxon>Embryophyta</taxon>
        <taxon>Tracheophyta</taxon>
        <taxon>Spermatophyta</taxon>
        <taxon>Magnoliopsida</taxon>
        <taxon>eudicotyledons</taxon>
        <taxon>Gunneridae</taxon>
        <taxon>Pentapetalae</taxon>
        <taxon>rosids</taxon>
        <taxon>malvids</taxon>
        <taxon>Brassicales</taxon>
        <taxon>Brassicaceae</taxon>
        <taxon>Coluteocarpeae</taxon>
        <taxon>Microthlaspi</taxon>
    </lineage>
</organism>
<comment type="caution">
    <text evidence="2">The sequence shown here is derived from an EMBL/GenBank/DDBJ whole genome shotgun (WGS) entry which is preliminary data.</text>
</comment>
<evidence type="ECO:0000256" key="1">
    <source>
        <dbReference type="SAM" id="MobiDB-lite"/>
    </source>
</evidence>
<dbReference type="EMBL" id="CACVBM020001384">
    <property type="protein sequence ID" value="CAA7047867.1"/>
    <property type="molecule type" value="Genomic_DNA"/>
</dbReference>
<keyword evidence="3" id="KW-1185">Reference proteome</keyword>
<proteinExistence type="predicted"/>